<dbReference type="SUPFAM" id="SSF56349">
    <property type="entry name" value="DNA breaking-rejoining enzymes"/>
    <property type="match status" value="1"/>
</dbReference>
<dbReference type="PANTHER" id="PTHR30349">
    <property type="entry name" value="PHAGE INTEGRASE-RELATED"/>
    <property type="match status" value="1"/>
</dbReference>
<dbReference type="Pfam" id="PF13102">
    <property type="entry name" value="Phage_int_SAM_5"/>
    <property type="match status" value="1"/>
</dbReference>
<dbReference type="InterPro" id="IPR010998">
    <property type="entry name" value="Integrase_recombinase_N"/>
</dbReference>
<dbReference type="EMBL" id="HG934468">
    <property type="protein sequence ID" value="CDN31256.1"/>
    <property type="molecule type" value="Genomic_DNA"/>
</dbReference>
<dbReference type="InterPro" id="IPR025269">
    <property type="entry name" value="SAM-like_dom"/>
</dbReference>
<protein>
    <submittedName>
        <fullName evidence="8">Tyrosine type site-specific recombinase</fullName>
    </submittedName>
</protein>
<evidence type="ECO:0000259" key="6">
    <source>
        <dbReference type="PROSITE" id="PS51898"/>
    </source>
</evidence>
<dbReference type="Pfam" id="PF00589">
    <property type="entry name" value="Phage_integrase"/>
    <property type="match status" value="1"/>
</dbReference>
<gene>
    <name evidence="8" type="ORF">BN938_1161</name>
</gene>
<evidence type="ECO:0000256" key="5">
    <source>
        <dbReference type="PROSITE-ProRule" id="PRU01248"/>
    </source>
</evidence>
<dbReference type="InterPro" id="IPR011010">
    <property type="entry name" value="DNA_brk_join_enz"/>
</dbReference>
<proteinExistence type="inferred from homology"/>
<feature type="domain" description="Tyr recombinase" evidence="6">
    <location>
        <begin position="211"/>
        <end position="394"/>
    </location>
</feature>
<dbReference type="Gene3D" id="1.10.443.10">
    <property type="entry name" value="Intergrase catalytic core"/>
    <property type="match status" value="1"/>
</dbReference>
<comment type="similarity">
    <text evidence="1">Belongs to the 'phage' integrase family.</text>
</comment>
<evidence type="ECO:0000256" key="1">
    <source>
        <dbReference type="ARBA" id="ARBA00008857"/>
    </source>
</evidence>
<dbReference type="Proteomes" id="UP000027616">
    <property type="component" value="Chromosome I"/>
</dbReference>
<dbReference type="Pfam" id="PF17293">
    <property type="entry name" value="Arm-DNA-bind_5"/>
    <property type="match status" value="1"/>
</dbReference>
<dbReference type="InterPro" id="IPR035386">
    <property type="entry name" value="Arm-DNA-bind_5"/>
</dbReference>
<evidence type="ECO:0000313" key="9">
    <source>
        <dbReference type="Proteomes" id="UP000027616"/>
    </source>
</evidence>
<dbReference type="STRING" id="1433126.BN938_1161"/>
<feature type="domain" description="Core-binding (CB)" evidence="7">
    <location>
        <begin position="114"/>
        <end position="187"/>
    </location>
</feature>
<dbReference type="HOGENOM" id="CLU_033139_0_1_10"/>
<dbReference type="InterPro" id="IPR050090">
    <property type="entry name" value="Tyrosine_recombinase_XerCD"/>
</dbReference>
<dbReference type="GO" id="GO:0015074">
    <property type="term" value="P:DNA integration"/>
    <property type="evidence" value="ECO:0007669"/>
    <property type="project" value="UniProtKB-KW"/>
</dbReference>
<evidence type="ECO:0000256" key="2">
    <source>
        <dbReference type="ARBA" id="ARBA00022908"/>
    </source>
</evidence>
<sequence>MKLNRDRILNCGKYPLVFQIIHRRQRRLIYTDIHLFDDSFDDEKQQIISSERQHFKRTELSKMNESLRQIRREIESMIEYIAAKTTSFTVDNITSLYNRRKGYIYFFTFLECVIEQNRTLEKFGTANNYQSTLRVFEKYLKSDKLKFTDVDQKLIKEFDIFLQKRKLKQNSIAFYINNLRTIYNKAAEDGIFDLPQGGSPFDKICVKRVKTIKRALPVEVVRRIMELDMSDSREMELSRDLFMFSFYSRGMPLVDVLNLRKKDIDNNSFHYFRRKTKTLIKVGITPQIQQIIDKYSGLREYIFPILSSEKSAQENYKKYRNILVWQNNTLKKIAEMVGVSQNLTTYVARHSWATVAKEKGISVAVISEGLGHSTESVTNVYLKSFEQGVLDEANSQVSLL</sequence>
<dbReference type="AlphaFoldDB" id="A0A060R7J9"/>
<keyword evidence="2" id="KW-0229">DNA integration</keyword>
<dbReference type="PANTHER" id="PTHR30349:SF64">
    <property type="entry name" value="PROPHAGE INTEGRASE INTD-RELATED"/>
    <property type="match status" value="1"/>
</dbReference>
<evidence type="ECO:0000313" key="8">
    <source>
        <dbReference type="EMBL" id="CDN31256.1"/>
    </source>
</evidence>
<keyword evidence="3 5" id="KW-0238">DNA-binding</keyword>
<dbReference type="CDD" id="cd01185">
    <property type="entry name" value="INTN1_C_like"/>
    <property type="match status" value="1"/>
</dbReference>
<dbReference type="eggNOG" id="COG4974">
    <property type="taxonomic scope" value="Bacteria"/>
</dbReference>
<accession>A0A060R7J9</accession>
<dbReference type="InterPro" id="IPR013762">
    <property type="entry name" value="Integrase-like_cat_sf"/>
</dbReference>
<dbReference type="GO" id="GO:0003677">
    <property type="term" value="F:DNA binding"/>
    <property type="evidence" value="ECO:0007669"/>
    <property type="project" value="UniProtKB-UniRule"/>
</dbReference>
<keyword evidence="9" id="KW-1185">Reference proteome</keyword>
<dbReference type="PROSITE" id="PS51900">
    <property type="entry name" value="CB"/>
    <property type="match status" value="1"/>
</dbReference>
<organism evidence="8 9">
    <name type="scientific">Mucinivorans hirudinis</name>
    <dbReference type="NCBI Taxonomy" id="1433126"/>
    <lineage>
        <taxon>Bacteria</taxon>
        <taxon>Pseudomonadati</taxon>
        <taxon>Bacteroidota</taxon>
        <taxon>Bacteroidia</taxon>
        <taxon>Bacteroidales</taxon>
        <taxon>Rikenellaceae</taxon>
        <taxon>Mucinivorans</taxon>
    </lineage>
</organism>
<dbReference type="InterPro" id="IPR002104">
    <property type="entry name" value="Integrase_catalytic"/>
</dbReference>
<reference evidence="8 9" key="1">
    <citation type="journal article" date="2015" name="Genome Announc.">
        <title>Complete Genome Sequence of the Novel Leech Symbiont Mucinivorans hirudinis M3T.</title>
        <authorList>
            <person name="Nelson M.C."/>
            <person name="Bomar L."/>
            <person name="Graf J."/>
        </authorList>
    </citation>
    <scope>NUCLEOTIDE SEQUENCE [LARGE SCALE GENOMIC DNA]</scope>
    <source>
        <strain evidence="9">M3</strain>
    </source>
</reference>
<dbReference type="KEGG" id="rbc:BN938_1161"/>
<dbReference type="PROSITE" id="PS51898">
    <property type="entry name" value="TYR_RECOMBINASE"/>
    <property type="match status" value="1"/>
</dbReference>
<dbReference type="GO" id="GO:0006310">
    <property type="term" value="P:DNA recombination"/>
    <property type="evidence" value="ECO:0007669"/>
    <property type="project" value="UniProtKB-KW"/>
</dbReference>
<name>A0A060R7J9_9BACT</name>
<evidence type="ECO:0000256" key="3">
    <source>
        <dbReference type="ARBA" id="ARBA00023125"/>
    </source>
</evidence>
<dbReference type="InterPro" id="IPR044068">
    <property type="entry name" value="CB"/>
</dbReference>
<dbReference type="Gene3D" id="1.10.150.130">
    <property type="match status" value="1"/>
</dbReference>
<evidence type="ECO:0000256" key="4">
    <source>
        <dbReference type="ARBA" id="ARBA00023172"/>
    </source>
</evidence>
<keyword evidence="4" id="KW-0233">DNA recombination</keyword>
<evidence type="ECO:0000259" key="7">
    <source>
        <dbReference type="PROSITE" id="PS51900"/>
    </source>
</evidence>